<evidence type="ECO:0000256" key="5">
    <source>
        <dbReference type="ARBA" id="ARBA00023065"/>
    </source>
</evidence>
<evidence type="ECO:0000256" key="2">
    <source>
        <dbReference type="ARBA" id="ARBA00022448"/>
    </source>
</evidence>
<feature type="compositionally biased region" description="Basic and acidic residues" evidence="7">
    <location>
        <begin position="188"/>
        <end position="200"/>
    </location>
</feature>
<feature type="region of interest" description="Disordered" evidence="7">
    <location>
        <begin position="289"/>
        <end position="321"/>
    </location>
</feature>
<name>A0A7D8USZ4_9HELO</name>
<organism evidence="9 10">
    <name type="scientific">Lachnellula cervina</name>
    <dbReference type="NCBI Taxonomy" id="1316786"/>
    <lineage>
        <taxon>Eukaryota</taxon>
        <taxon>Fungi</taxon>
        <taxon>Dikarya</taxon>
        <taxon>Ascomycota</taxon>
        <taxon>Pezizomycotina</taxon>
        <taxon>Leotiomycetes</taxon>
        <taxon>Helotiales</taxon>
        <taxon>Lachnaceae</taxon>
        <taxon>Lachnellula</taxon>
    </lineage>
</organism>
<dbReference type="InterPro" id="IPR051143">
    <property type="entry name" value="TrkH_K-transport"/>
</dbReference>
<keyword evidence="6 8" id="KW-0472">Membrane</keyword>
<dbReference type="Pfam" id="PF02386">
    <property type="entry name" value="TrkH"/>
    <property type="match status" value="1"/>
</dbReference>
<feature type="compositionally biased region" description="Basic and acidic residues" evidence="7">
    <location>
        <begin position="141"/>
        <end position="173"/>
    </location>
</feature>
<proteinExistence type="predicted"/>
<dbReference type="InterPro" id="IPR015958">
    <property type="entry name" value="Trk1_fungi"/>
</dbReference>
<feature type="transmembrane region" description="Helical" evidence="8">
    <location>
        <begin position="555"/>
        <end position="576"/>
    </location>
</feature>
<feature type="transmembrane region" description="Helical" evidence="8">
    <location>
        <begin position="494"/>
        <end position="516"/>
    </location>
</feature>
<dbReference type="AlphaFoldDB" id="A0A7D8USZ4"/>
<evidence type="ECO:0000256" key="7">
    <source>
        <dbReference type="SAM" id="MobiDB-lite"/>
    </source>
</evidence>
<dbReference type="GO" id="GO:0005886">
    <property type="term" value="C:plasma membrane"/>
    <property type="evidence" value="ECO:0007669"/>
    <property type="project" value="InterPro"/>
</dbReference>
<dbReference type="Proteomes" id="UP000481288">
    <property type="component" value="Unassembled WGS sequence"/>
</dbReference>
<feature type="transmembrane region" description="Helical" evidence="8">
    <location>
        <begin position="354"/>
        <end position="380"/>
    </location>
</feature>
<dbReference type="OrthoDB" id="9999863at2759"/>
<accession>A0A7D8USZ4</accession>
<dbReference type="PANTHER" id="PTHR31064:SF37">
    <property type="entry name" value="TRANSPORTER, PUTATIVE (EUROFUNG)-RELATED"/>
    <property type="match status" value="1"/>
</dbReference>
<evidence type="ECO:0000256" key="1">
    <source>
        <dbReference type="ARBA" id="ARBA00004141"/>
    </source>
</evidence>
<keyword evidence="3 8" id="KW-0812">Transmembrane</keyword>
<dbReference type="GO" id="GO:1990573">
    <property type="term" value="P:potassium ion import across plasma membrane"/>
    <property type="evidence" value="ECO:0007669"/>
    <property type="project" value="TreeGrafter"/>
</dbReference>
<keyword evidence="5" id="KW-0406">Ion transport</keyword>
<feature type="region of interest" description="Disordered" evidence="7">
    <location>
        <begin position="130"/>
        <end position="221"/>
    </location>
</feature>
<dbReference type="GO" id="GO:0140107">
    <property type="term" value="F:high-affinity potassium ion transmembrane transporter activity"/>
    <property type="evidence" value="ECO:0007669"/>
    <property type="project" value="TreeGrafter"/>
</dbReference>
<feature type="transmembrane region" description="Helical" evidence="8">
    <location>
        <begin position="89"/>
        <end position="110"/>
    </location>
</feature>
<keyword evidence="4 8" id="KW-1133">Transmembrane helix</keyword>
<comment type="caution">
    <text evidence="9">The sequence shown here is derived from an EMBL/GenBank/DDBJ whole genome shotgun (WGS) entry which is preliminary data.</text>
</comment>
<dbReference type="PIRSF" id="PIRSF002450">
    <property type="entry name" value="K+_transpter_TRK"/>
    <property type="match status" value="1"/>
</dbReference>
<dbReference type="GO" id="GO:0030007">
    <property type="term" value="P:intracellular potassium ion homeostasis"/>
    <property type="evidence" value="ECO:0007669"/>
    <property type="project" value="InterPro"/>
</dbReference>
<dbReference type="InterPro" id="IPR003445">
    <property type="entry name" value="Cat_transpt"/>
</dbReference>
<comment type="subcellular location">
    <subcellularLocation>
        <location evidence="1">Membrane</location>
        <topology evidence="1">Multi-pass membrane protein</topology>
    </subcellularLocation>
</comment>
<dbReference type="PANTHER" id="PTHR31064">
    <property type="entry name" value="POTASSIUM TRANSPORT PROTEIN DDB_G0292412-RELATED"/>
    <property type="match status" value="1"/>
</dbReference>
<protein>
    <submittedName>
        <fullName evidence="9">Low-affinity potassium transport protein</fullName>
    </submittedName>
</protein>
<keyword evidence="10" id="KW-1185">Reference proteome</keyword>
<evidence type="ECO:0000256" key="8">
    <source>
        <dbReference type="SAM" id="Phobius"/>
    </source>
</evidence>
<dbReference type="EMBL" id="QGMG01000150">
    <property type="protein sequence ID" value="TVY56570.1"/>
    <property type="molecule type" value="Genomic_DNA"/>
</dbReference>
<evidence type="ECO:0000313" key="10">
    <source>
        <dbReference type="Proteomes" id="UP000481288"/>
    </source>
</evidence>
<feature type="transmembrane region" description="Helical" evidence="8">
    <location>
        <begin position="21"/>
        <end position="48"/>
    </location>
</feature>
<evidence type="ECO:0000256" key="3">
    <source>
        <dbReference type="ARBA" id="ARBA00022692"/>
    </source>
</evidence>
<reference evidence="9 10" key="1">
    <citation type="submission" date="2018-05" db="EMBL/GenBank/DDBJ databases">
        <title>Whole genome sequencing for identification of molecular markers to develop diagnostic detection tools for the regulated plant pathogen Lachnellula willkommii.</title>
        <authorList>
            <person name="Giroux E."/>
            <person name="Bilodeau G."/>
        </authorList>
    </citation>
    <scope>NUCLEOTIDE SEQUENCE [LARGE SCALE GENOMIC DNA]</scope>
    <source>
        <strain evidence="9 10">CBS 625.97</strain>
    </source>
</reference>
<evidence type="ECO:0000256" key="6">
    <source>
        <dbReference type="ARBA" id="ARBA00023136"/>
    </source>
</evidence>
<keyword evidence="2" id="KW-0813">Transport</keyword>
<feature type="non-terminal residue" evidence="9">
    <location>
        <position position="755"/>
    </location>
</feature>
<sequence>MTLISTPQTTVRKIQTQMQSFLPPLNFITVHYTYFICTCLLSSLIFYLCSDDPAYSISYTDSLFLVVSAMTEAGLNTVDLSTMSTAQQVLLWVLIVMGSAVFVSVGTVFTRKRVFEQRFRHIVKTQKEGRRERRRSLSLGREGEGEVGKRLRGLRREDEQVDRREFESRHSGPRDPTPGPSTTGPAGEDIKLQQLDRGDRDEEAVVDEHARADQEGPGLQNPVSLQVTPHVQFQHEHHHHRMLSFVGVGAHPNPRPSSSAYAHSSHVHAAPSNEDCAHAGLSHRQPYFSQKEKESPDAYAHASPEAEGTEAGLDTSQYPDYLTRHTTGRNAQFYGLSKAEREHLGGVEYRAITLLAYVVPIYFVAWQVLGCVGLGAYMAYNKAGVARGNGINPWWLGVFNAVSAFNNSGMSLLDANMIPFQSAAYPLITMGLLILAGNTAYPLFLRLILWSMLKLLCLIYPSPETHSEHKATLRFVLKYPRRVYTNLFPSAQTWWLLFMVVVLNGIDWAAFELLNIENSAVDVIPPHFRVLDGLFQALAVRSGGFYIISIPSLRIGLQVLYVIMMYISVYPVVITMRHSNVYEERSLGIYADDSHSYSHFPSDHPKPLEPEHGTLFGRFKKTLSNIQTPFPATPLSLPSPTTPTPTTAGTQFIRLQLRSQLSHDLWWLVLALLSITCIEVSNFERDPVTYSVFNIAFEVVSAYGCVGISPGLPDQAYSFSGGWHKASKVILCAVMIRGRHRGLPVALDRAVRLPG</sequence>
<evidence type="ECO:0000256" key="4">
    <source>
        <dbReference type="ARBA" id="ARBA00022989"/>
    </source>
</evidence>
<gene>
    <name evidence="9" type="primary">TRK2_0</name>
    <name evidence="9" type="ORF">LCER1_G004039</name>
</gene>
<evidence type="ECO:0000313" key="9">
    <source>
        <dbReference type="EMBL" id="TVY56570.1"/>
    </source>
</evidence>